<dbReference type="InterPro" id="IPR045943">
    <property type="entry name" value="DUF6363"/>
</dbReference>
<dbReference type="SUPFAM" id="SSF52151">
    <property type="entry name" value="FabD/lysophospholipase-like"/>
    <property type="match status" value="1"/>
</dbReference>
<dbReference type="Proteomes" id="UP001144471">
    <property type="component" value="Unassembled WGS sequence"/>
</dbReference>
<keyword evidence="7" id="KW-1185">Reference proteome</keyword>
<evidence type="ECO:0000256" key="1">
    <source>
        <dbReference type="ARBA" id="ARBA00022801"/>
    </source>
</evidence>
<accession>A0A9W6GIP3</accession>
<evidence type="ECO:0000313" key="7">
    <source>
        <dbReference type="Proteomes" id="UP001144471"/>
    </source>
</evidence>
<protein>
    <submittedName>
        <fullName evidence="6">Patatin family protein</fullName>
    </submittedName>
</protein>
<dbReference type="PANTHER" id="PTHR14226">
    <property type="entry name" value="NEUROPATHY TARGET ESTERASE/SWISS CHEESE D.MELANOGASTER"/>
    <property type="match status" value="1"/>
</dbReference>
<dbReference type="Gene3D" id="3.40.1090.10">
    <property type="entry name" value="Cytosolic phospholipase A2 catalytic domain"/>
    <property type="match status" value="1"/>
</dbReference>
<keyword evidence="1 4" id="KW-0378">Hydrolase</keyword>
<feature type="short sequence motif" description="DGA/G" evidence="4">
    <location>
        <begin position="161"/>
        <end position="163"/>
    </location>
</feature>
<dbReference type="CDD" id="cd07208">
    <property type="entry name" value="Pat_hypo_Ecoli_yjju_like"/>
    <property type="match status" value="1"/>
</dbReference>
<feature type="active site" description="Proton acceptor" evidence="4">
    <location>
        <position position="161"/>
    </location>
</feature>
<dbReference type="AlphaFoldDB" id="A0A9W6GIP3"/>
<dbReference type="GO" id="GO:0016787">
    <property type="term" value="F:hydrolase activity"/>
    <property type="evidence" value="ECO:0007669"/>
    <property type="project" value="UniProtKB-UniRule"/>
</dbReference>
<dbReference type="InterPro" id="IPR050301">
    <property type="entry name" value="NTE"/>
</dbReference>
<comment type="caution">
    <text evidence="6">The sequence shown here is derived from an EMBL/GenBank/DDBJ whole genome shotgun (WGS) entry which is preliminary data.</text>
</comment>
<dbReference type="InterPro" id="IPR037483">
    <property type="entry name" value="YjjU-like"/>
</dbReference>
<keyword evidence="2 4" id="KW-0442">Lipid degradation</keyword>
<dbReference type="Pfam" id="PF19890">
    <property type="entry name" value="DUF6363"/>
    <property type="match status" value="1"/>
</dbReference>
<proteinExistence type="predicted"/>
<evidence type="ECO:0000259" key="5">
    <source>
        <dbReference type="PROSITE" id="PS51635"/>
    </source>
</evidence>
<feature type="active site" description="Nucleophile" evidence="4">
    <location>
        <position position="39"/>
    </location>
</feature>
<feature type="domain" description="PNPLA" evidence="5">
    <location>
        <begin position="6"/>
        <end position="174"/>
    </location>
</feature>
<feature type="short sequence motif" description="GXSXG" evidence="4">
    <location>
        <begin position="37"/>
        <end position="41"/>
    </location>
</feature>
<dbReference type="RefSeq" id="WP_281832541.1">
    <property type="nucleotide sequence ID" value="NZ_BSDY01000001.1"/>
</dbReference>
<feature type="short sequence motif" description="GXGXXG" evidence="4">
    <location>
        <begin position="10"/>
        <end position="15"/>
    </location>
</feature>
<evidence type="ECO:0000256" key="4">
    <source>
        <dbReference type="PROSITE-ProRule" id="PRU01161"/>
    </source>
</evidence>
<dbReference type="InterPro" id="IPR002641">
    <property type="entry name" value="PNPLA_dom"/>
</dbReference>
<dbReference type="Pfam" id="PF01734">
    <property type="entry name" value="Patatin"/>
    <property type="match status" value="1"/>
</dbReference>
<dbReference type="PROSITE" id="PS51635">
    <property type="entry name" value="PNPLA"/>
    <property type="match status" value="1"/>
</dbReference>
<reference evidence="6" key="1">
    <citation type="submission" date="2022-12" db="EMBL/GenBank/DDBJ databases">
        <title>Reference genome sequencing for broad-spectrum identification of bacterial and archaeal isolates by mass spectrometry.</title>
        <authorList>
            <person name="Sekiguchi Y."/>
            <person name="Tourlousse D.M."/>
        </authorList>
    </citation>
    <scope>NUCLEOTIDE SEQUENCE</scope>
    <source>
        <strain evidence="6">10succ1</strain>
    </source>
</reference>
<evidence type="ECO:0000256" key="3">
    <source>
        <dbReference type="ARBA" id="ARBA00023098"/>
    </source>
</evidence>
<dbReference type="PANTHER" id="PTHR14226:SF25">
    <property type="entry name" value="PHOSPHOESTERASE"/>
    <property type="match status" value="1"/>
</dbReference>
<dbReference type="EMBL" id="BSDY01000001">
    <property type="protein sequence ID" value="GLI54675.1"/>
    <property type="molecule type" value="Genomic_DNA"/>
</dbReference>
<keyword evidence="3 4" id="KW-0443">Lipid metabolism</keyword>
<dbReference type="GO" id="GO:0016042">
    <property type="term" value="P:lipid catabolic process"/>
    <property type="evidence" value="ECO:0007669"/>
    <property type="project" value="UniProtKB-UniRule"/>
</dbReference>
<dbReference type="InterPro" id="IPR016035">
    <property type="entry name" value="Acyl_Trfase/lysoPLipase"/>
</dbReference>
<evidence type="ECO:0000313" key="6">
    <source>
        <dbReference type="EMBL" id="GLI54675.1"/>
    </source>
</evidence>
<organism evidence="6 7">
    <name type="scientific">Propionigenium maris DSM 9537</name>
    <dbReference type="NCBI Taxonomy" id="1123000"/>
    <lineage>
        <taxon>Bacteria</taxon>
        <taxon>Fusobacteriati</taxon>
        <taxon>Fusobacteriota</taxon>
        <taxon>Fusobacteriia</taxon>
        <taxon>Fusobacteriales</taxon>
        <taxon>Fusobacteriaceae</taxon>
        <taxon>Propionigenium</taxon>
    </lineage>
</organism>
<name>A0A9W6GIP3_9FUSO</name>
<evidence type="ECO:0000256" key="2">
    <source>
        <dbReference type="ARBA" id="ARBA00022963"/>
    </source>
</evidence>
<gene>
    <name evidence="6" type="ORF">PM10SUCC1_01900</name>
</gene>
<sequence length="286" mass="33154">MERYGLVLEGGGTRGVYTAGVLDAFLEYSIEVPYVIGVSIGAYNGAAYVAKQKQRNYKVYRSYANDPRFIDYKRIFRGKSIMDSKFIFDHVNSEKYPFDYKKFFKSSQSFVSVSTDCNTGGPAYFEKSKYTLKDVDNIIRSSCSLPFMTDIVEYKNKKYLDGGIADSIPIRKAILDGNQKLIVILTHPKGFEEKQGWYSKVSSVWYKEYPKLTESLKNRYLHYNESLQLLEVLEMTGKAYIIRPKHKEMSMIEQDVEELDKYYDLGWKQGIEEAERIKSFMQDMAV</sequence>